<evidence type="ECO:0000256" key="1">
    <source>
        <dbReference type="SAM" id="MobiDB-lite"/>
    </source>
</evidence>
<evidence type="ECO:0000259" key="2">
    <source>
        <dbReference type="Pfam" id="PF18731"/>
    </source>
</evidence>
<feature type="compositionally biased region" description="Pro residues" evidence="1">
    <location>
        <begin position="977"/>
        <end position="994"/>
    </location>
</feature>
<proteinExistence type="predicted"/>
<dbReference type="InterPro" id="IPR007555">
    <property type="entry name" value="DUF499"/>
</dbReference>
<feature type="domain" description="Swt1-like HEPN" evidence="2">
    <location>
        <begin position="15"/>
        <end position="133"/>
    </location>
</feature>
<reference evidence="4" key="1">
    <citation type="journal article" date="2019" name="Int. J. Syst. Evol. Microbiol.">
        <title>The Global Catalogue of Microorganisms (GCM) 10K type strain sequencing project: providing services to taxonomists for standard genome sequencing and annotation.</title>
        <authorList>
            <consortium name="The Broad Institute Genomics Platform"/>
            <consortium name="The Broad Institute Genome Sequencing Center for Infectious Disease"/>
            <person name="Wu L."/>
            <person name="Ma J."/>
        </authorList>
    </citation>
    <scope>NUCLEOTIDE SEQUENCE [LARGE SCALE GENOMIC DNA]</scope>
    <source>
        <strain evidence="4">JCM 31404</strain>
    </source>
</reference>
<comment type="caution">
    <text evidence="3">The sequence shown here is derived from an EMBL/GenBank/DDBJ whole genome shotgun (WGS) entry which is preliminary data.</text>
</comment>
<feature type="region of interest" description="Disordered" evidence="1">
    <location>
        <begin position="973"/>
        <end position="1009"/>
    </location>
</feature>
<dbReference type="Pfam" id="PF04465">
    <property type="entry name" value="DUF499"/>
    <property type="match status" value="1"/>
</dbReference>
<dbReference type="Pfam" id="PF18731">
    <property type="entry name" value="HEPN_Swt1"/>
    <property type="match status" value="1"/>
</dbReference>
<accession>A0ABQ2RYZ9</accession>
<gene>
    <name evidence="3" type="ORF">GCM10008959_35230</name>
</gene>
<evidence type="ECO:0000313" key="4">
    <source>
        <dbReference type="Proteomes" id="UP000634308"/>
    </source>
</evidence>
<dbReference type="EMBL" id="BMQM01000033">
    <property type="protein sequence ID" value="GGR70462.1"/>
    <property type="molecule type" value="Genomic_DNA"/>
</dbReference>
<name>A0ABQ2RYZ9_9DEIO</name>
<keyword evidence="4" id="KW-1185">Reference proteome</keyword>
<dbReference type="Proteomes" id="UP000634308">
    <property type="component" value="Unassembled WGS sequence"/>
</dbReference>
<feature type="compositionally biased region" description="Basic and acidic residues" evidence="1">
    <location>
        <begin position="995"/>
        <end position="1007"/>
    </location>
</feature>
<dbReference type="RefSeq" id="WP_189066307.1">
    <property type="nucleotide sequence ID" value="NZ_BMQM01000033.1"/>
</dbReference>
<protein>
    <recommendedName>
        <fullName evidence="2">Swt1-like HEPN domain-containing protein</fullName>
    </recommendedName>
</protein>
<organism evidence="3 4">
    <name type="scientific">Deinococcus seoulensis</name>
    <dbReference type="NCBI Taxonomy" id="1837379"/>
    <lineage>
        <taxon>Bacteria</taxon>
        <taxon>Thermotogati</taxon>
        <taxon>Deinococcota</taxon>
        <taxon>Deinococci</taxon>
        <taxon>Deinococcales</taxon>
        <taxon>Deinococcaceae</taxon>
        <taxon>Deinococcus</taxon>
    </lineage>
</organism>
<sequence length="1082" mass="120028">MSAVQEAFGKAVFEYAQAVRKFVSGKLKAEYGEGKAWFEKFVDSLTPVKQTNVMKTIEAGGVKAPEDLIDVTHFGDVILRQKDIFKKVFGNQHSKAVTWAQEIAEVRHDYAHQKPVSDDDAYRALDNMARLLVLMNEEKKAAEVKALRDAILTGTKSEKDKAKVVSDPSLQPWWKNAQPHDDIRKGQFDENTFAAKLDDVVRDDGSAPPEYRRADLFFRKTYLTRELTSVLADTLKRLAGTGGESVVQLRTPFGGGKTHALIALYHLVKHHADIEEADRAAILKVAELSEVPRSRLAVLVGTQLDPNGRKVDGLSLRTLWGELAYQLGGKDGYALLSDADASGIAPSKDTLINLFNLVRGQKCSSLILMDELLVYQVKAAGRRVEGTTLQAQTFAFLQSLTEAVAGVEGVALVTTFPESHIEYYDHQESPEVFARLEKIFGRVQAVRVPVQGEEIYEVIRRRLFDTIDIKVAEQVAGEYSRLFDEHKDDLPVEARSAEYRKKMVRAFPFHPELIDLLYEQWGSMQSFQKTRGVLRLLARVIEHGYLSGAARPLISLGDVGLEQGEMQATVTQTLGDAEWRGALASDLSAPNGRSYQIDKEQAGNYAKFRLAQTVASAVFMASHSGGDRKGITKPGLNLALLHPEGITPMLITDALDRLKNRLYYMHANGTFVFRAQANLNSVLADRTAQVKRERAQDFVRDAAQKASGSSLFKPYVWPDSHKDVPDGAGFKLVLLGPDAPLDDKESRDRKLSGIQQNTSGSPRIHKNTLVYVIGKGGDFSRAIEAARTLLALQDIEKDRALTLSPEQKADLKERLAKQTEMVPSLTKAAYTSLFVPTVRDDGAAVWREIDITAHVRTKSTLEAAVTDLLRQEDLLISAMDPALLLQGPWKLWPADETYLELGKLRDYFTRLPHLPFVESESAIKAAIVRGIQQGLFELGQFVGEFPNIWDRNRPAAEGDIFFNENYKLGRPGVIPTKPAPPVIPPPPKPDPIPDPDPKPETDTKPDPKAPVTQVRLTLAGMPLAQVHNLVDLFEALKDAKGDVRLDVSLTATNPSGLDQTMLDLSVRELIDQHGLNVKWEQE</sequence>
<dbReference type="InterPro" id="IPR041650">
    <property type="entry name" value="HEPN_Swt1"/>
</dbReference>
<evidence type="ECO:0000313" key="3">
    <source>
        <dbReference type="EMBL" id="GGR70462.1"/>
    </source>
</evidence>